<feature type="compositionally biased region" description="Basic and acidic residues" evidence="1">
    <location>
        <begin position="95"/>
        <end position="105"/>
    </location>
</feature>
<dbReference type="EMBL" id="VSRR010000709">
    <property type="protein sequence ID" value="MPC18762.1"/>
    <property type="molecule type" value="Genomic_DNA"/>
</dbReference>
<dbReference type="AlphaFoldDB" id="A0A5B7DBP0"/>
<comment type="caution">
    <text evidence="2">The sequence shown here is derived from an EMBL/GenBank/DDBJ whole genome shotgun (WGS) entry which is preliminary data.</text>
</comment>
<organism evidence="2 3">
    <name type="scientific">Portunus trituberculatus</name>
    <name type="common">Swimming crab</name>
    <name type="synonym">Neptunus trituberculatus</name>
    <dbReference type="NCBI Taxonomy" id="210409"/>
    <lineage>
        <taxon>Eukaryota</taxon>
        <taxon>Metazoa</taxon>
        <taxon>Ecdysozoa</taxon>
        <taxon>Arthropoda</taxon>
        <taxon>Crustacea</taxon>
        <taxon>Multicrustacea</taxon>
        <taxon>Malacostraca</taxon>
        <taxon>Eumalacostraca</taxon>
        <taxon>Eucarida</taxon>
        <taxon>Decapoda</taxon>
        <taxon>Pleocyemata</taxon>
        <taxon>Brachyura</taxon>
        <taxon>Eubrachyura</taxon>
        <taxon>Portunoidea</taxon>
        <taxon>Portunidae</taxon>
        <taxon>Portuninae</taxon>
        <taxon>Portunus</taxon>
    </lineage>
</organism>
<proteinExistence type="predicted"/>
<reference evidence="2 3" key="1">
    <citation type="submission" date="2019-05" db="EMBL/GenBank/DDBJ databases">
        <title>Another draft genome of Portunus trituberculatus and its Hox gene families provides insights of decapod evolution.</title>
        <authorList>
            <person name="Jeong J.-H."/>
            <person name="Song I."/>
            <person name="Kim S."/>
            <person name="Choi T."/>
            <person name="Kim D."/>
            <person name="Ryu S."/>
            <person name="Kim W."/>
        </authorList>
    </citation>
    <scope>NUCLEOTIDE SEQUENCE [LARGE SCALE GENOMIC DNA]</scope>
    <source>
        <tissue evidence="2">Muscle</tissue>
    </source>
</reference>
<evidence type="ECO:0000256" key="1">
    <source>
        <dbReference type="SAM" id="MobiDB-lite"/>
    </source>
</evidence>
<keyword evidence="3" id="KW-1185">Reference proteome</keyword>
<evidence type="ECO:0000313" key="2">
    <source>
        <dbReference type="EMBL" id="MPC18762.1"/>
    </source>
</evidence>
<name>A0A5B7DBP0_PORTR</name>
<protein>
    <submittedName>
        <fullName evidence="2">Uncharacterized protein</fullName>
    </submittedName>
</protein>
<feature type="compositionally biased region" description="Gly residues" evidence="1">
    <location>
        <begin position="107"/>
        <end position="116"/>
    </location>
</feature>
<feature type="region of interest" description="Disordered" evidence="1">
    <location>
        <begin position="95"/>
        <end position="116"/>
    </location>
</feature>
<accession>A0A5B7DBP0</accession>
<dbReference type="Proteomes" id="UP000324222">
    <property type="component" value="Unassembled WGS sequence"/>
</dbReference>
<gene>
    <name evidence="2" type="ORF">E2C01_011655</name>
</gene>
<evidence type="ECO:0000313" key="3">
    <source>
        <dbReference type="Proteomes" id="UP000324222"/>
    </source>
</evidence>
<sequence length="142" mass="14368">MNGLSEAVAPDDNGSCAAAAAPANALTSRMAEEAQVLPGGSRIFELITTFRHGEILRGSFDTIPSFIALQCILFHLAAVRSVGLGVSSGQQQKTLKTEGNVDKLTRGGTGVGGAGSGSGSWWAPGGLNRAFGGPAAHCTLLS</sequence>